<dbReference type="GO" id="GO:0006396">
    <property type="term" value="P:RNA processing"/>
    <property type="evidence" value="ECO:0007669"/>
    <property type="project" value="InterPro"/>
</dbReference>
<dbReference type="InterPro" id="IPR036553">
    <property type="entry name" value="RPTC_insert"/>
</dbReference>
<dbReference type="Pfam" id="PF05189">
    <property type="entry name" value="RTC_insert"/>
    <property type="match status" value="1"/>
</dbReference>
<dbReference type="GO" id="GO:0005634">
    <property type="term" value="C:nucleus"/>
    <property type="evidence" value="ECO:0007669"/>
    <property type="project" value="TreeGrafter"/>
</dbReference>
<dbReference type="PANTHER" id="PTHR11096:SF0">
    <property type="entry name" value="RNA 3'-TERMINAL PHOSPHATE CYCLASE"/>
    <property type="match status" value="1"/>
</dbReference>
<feature type="compositionally biased region" description="Low complexity" evidence="1">
    <location>
        <begin position="295"/>
        <end position="305"/>
    </location>
</feature>
<evidence type="ECO:0000256" key="1">
    <source>
        <dbReference type="SAM" id="MobiDB-lite"/>
    </source>
</evidence>
<protein>
    <submittedName>
        <fullName evidence="4">RNA 3'-terminal phosphate cyclase (ATP)</fullName>
    </submittedName>
</protein>
<name>A0A061SFW6_9CHLO</name>
<dbReference type="GO" id="GO:0003963">
    <property type="term" value="F:RNA-3'-phosphate cyclase activity"/>
    <property type="evidence" value="ECO:0007669"/>
    <property type="project" value="TreeGrafter"/>
</dbReference>
<dbReference type="AlphaFoldDB" id="A0A061SFW6"/>
<evidence type="ECO:0000259" key="3">
    <source>
        <dbReference type="Pfam" id="PF05189"/>
    </source>
</evidence>
<dbReference type="EMBL" id="GBEZ01003159">
    <property type="protein sequence ID" value="JAC81959.1"/>
    <property type="molecule type" value="Transcribed_RNA"/>
</dbReference>
<proteinExistence type="predicted"/>
<organism evidence="4">
    <name type="scientific">Tetraselmis sp. GSL018</name>
    <dbReference type="NCBI Taxonomy" id="582737"/>
    <lineage>
        <taxon>Eukaryota</taxon>
        <taxon>Viridiplantae</taxon>
        <taxon>Chlorophyta</taxon>
        <taxon>core chlorophytes</taxon>
        <taxon>Chlorodendrophyceae</taxon>
        <taxon>Chlorodendrales</taxon>
        <taxon>Chlorodendraceae</taxon>
        <taxon>Tetraselmis</taxon>
    </lineage>
</organism>
<dbReference type="Gene3D" id="3.30.360.20">
    <property type="entry name" value="RNA 3'-terminal phosphate cyclase, insert domain"/>
    <property type="match status" value="1"/>
</dbReference>
<feature type="region of interest" description="Disordered" evidence="1">
    <location>
        <begin position="291"/>
        <end position="311"/>
    </location>
</feature>
<dbReference type="InterPro" id="IPR020719">
    <property type="entry name" value="RNA3'_term_phos_cycl-like_CS"/>
</dbReference>
<reference evidence="4" key="1">
    <citation type="submission" date="2014-05" db="EMBL/GenBank/DDBJ databases">
        <title>The transcriptome of the halophilic microalga Tetraselmis sp. GSL018 isolated from the Great Salt Lake, Utah.</title>
        <authorList>
            <person name="Jinkerson R.E."/>
            <person name="D'Adamo S."/>
            <person name="Posewitz M.C."/>
        </authorList>
    </citation>
    <scope>NUCLEOTIDE SEQUENCE</scope>
    <source>
        <strain evidence="4">GSL018</strain>
    </source>
</reference>
<dbReference type="PANTHER" id="PTHR11096">
    <property type="entry name" value="RNA 3' TERMINAL PHOSPHATE CYCLASE"/>
    <property type="match status" value="1"/>
</dbReference>
<feature type="domain" description="RNA 3'-terminal phosphate cyclase" evidence="2">
    <location>
        <begin position="13"/>
        <end position="191"/>
    </location>
</feature>
<dbReference type="InterPro" id="IPR037136">
    <property type="entry name" value="RNA3'_phos_cyclase_dom_sf"/>
</dbReference>
<gene>
    <name evidence="4" type="primary">RTCA</name>
    <name evidence="4" type="ORF">TSPGSL018_6750</name>
</gene>
<evidence type="ECO:0000313" key="4">
    <source>
        <dbReference type="EMBL" id="JAC81959.1"/>
    </source>
</evidence>
<sequence>MSNTFQVIDGSILEGGGQILRIASALSAITSKSIQIDKIRQGRSKAGLRPQHLTGVKLVSDMSSAVCSGLTVGSQQVLMSPGPLQIRNIPYSADTGTAGSCVLLAQAALPCALYCSAQGTTTALTRMHLTGGTDAELAPPIGYMQHVLLPMLKRLLAVDAGARLERRGFYPKGGGRVMLEVAPLSPDAGCVSATPLLHAGDCLSAFQMESRGSIEEVRVFSFSGGKEPEETAGLIAEGALSRLSERFPRVSSTTEHDALAKGSGSGAVVVARSEMGCILGASAIGGPRKPALEVGASRGGEAPPRGRARRVHRPVDAGPAHRIHGARAGPLVLFVGADHSPHRHCHAGG</sequence>
<evidence type="ECO:0000259" key="2">
    <source>
        <dbReference type="Pfam" id="PF01137"/>
    </source>
</evidence>
<feature type="domain" description="RNA 3'-terminal phosphate cyclase insert" evidence="3">
    <location>
        <begin position="210"/>
        <end position="296"/>
    </location>
</feature>
<dbReference type="InterPro" id="IPR013792">
    <property type="entry name" value="RNA3'P_cycl/enolpyr_Trfase_a/b"/>
</dbReference>
<dbReference type="InterPro" id="IPR023797">
    <property type="entry name" value="RNA3'_phos_cyclase_dom"/>
</dbReference>
<dbReference type="Pfam" id="PF01137">
    <property type="entry name" value="RTC"/>
    <property type="match status" value="1"/>
</dbReference>
<dbReference type="InterPro" id="IPR013791">
    <property type="entry name" value="RNA3'-term_phos_cycl_insert"/>
</dbReference>
<accession>A0A061SFW6</accession>
<dbReference type="SUPFAM" id="SSF55205">
    <property type="entry name" value="EPT/RTPC-like"/>
    <property type="match status" value="1"/>
</dbReference>
<dbReference type="InterPro" id="IPR000228">
    <property type="entry name" value="RNA3'_term_phos_cyc"/>
</dbReference>
<dbReference type="Gene3D" id="3.65.10.20">
    <property type="entry name" value="RNA 3'-terminal phosphate cyclase domain"/>
    <property type="match status" value="1"/>
</dbReference>
<dbReference type="PROSITE" id="PS01287">
    <property type="entry name" value="RTC"/>
    <property type="match status" value="1"/>
</dbReference>